<dbReference type="Proteomes" id="UP001497700">
    <property type="component" value="Unassembled WGS sequence"/>
</dbReference>
<organism evidence="1 2">
    <name type="scientific">Hypoxylon rubiginosum</name>
    <dbReference type="NCBI Taxonomy" id="110542"/>
    <lineage>
        <taxon>Eukaryota</taxon>
        <taxon>Fungi</taxon>
        <taxon>Dikarya</taxon>
        <taxon>Ascomycota</taxon>
        <taxon>Pezizomycotina</taxon>
        <taxon>Sordariomycetes</taxon>
        <taxon>Xylariomycetidae</taxon>
        <taxon>Xylariales</taxon>
        <taxon>Hypoxylaceae</taxon>
        <taxon>Hypoxylon</taxon>
    </lineage>
</organism>
<evidence type="ECO:0000313" key="2">
    <source>
        <dbReference type="Proteomes" id="UP001497700"/>
    </source>
</evidence>
<proteinExistence type="predicted"/>
<keyword evidence="2" id="KW-1185">Reference proteome</keyword>
<dbReference type="EMBL" id="MU393525">
    <property type="protein sequence ID" value="KAI4862454.1"/>
    <property type="molecule type" value="Genomic_DNA"/>
</dbReference>
<reference evidence="1 2" key="1">
    <citation type="journal article" date="2022" name="New Phytol.">
        <title>Ecological generalism drives hyperdiversity of secondary metabolite gene clusters in xylarialean endophytes.</title>
        <authorList>
            <person name="Franco M.E.E."/>
            <person name="Wisecaver J.H."/>
            <person name="Arnold A.E."/>
            <person name="Ju Y.M."/>
            <person name="Slot J.C."/>
            <person name="Ahrendt S."/>
            <person name="Moore L.P."/>
            <person name="Eastman K.E."/>
            <person name="Scott K."/>
            <person name="Konkel Z."/>
            <person name="Mondo S.J."/>
            <person name="Kuo A."/>
            <person name="Hayes R.D."/>
            <person name="Haridas S."/>
            <person name="Andreopoulos B."/>
            <person name="Riley R."/>
            <person name="LaButti K."/>
            <person name="Pangilinan J."/>
            <person name="Lipzen A."/>
            <person name="Amirebrahimi M."/>
            <person name="Yan J."/>
            <person name="Adam C."/>
            <person name="Keymanesh K."/>
            <person name="Ng V."/>
            <person name="Louie K."/>
            <person name="Northen T."/>
            <person name="Drula E."/>
            <person name="Henrissat B."/>
            <person name="Hsieh H.M."/>
            <person name="Youens-Clark K."/>
            <person name="Lutzoni F."/>
            <person name="Miadlikowska J."/>
            <person name="Eastwood D.C."/>
            <person name="Hamelin R.C."/>
            <person name="Grigoriev I.V."/>
            <person name="U'Ren J.M."/>
        </authorList>
    </citation>
    <scope>NUCLEOTIDE SEQUENCE [LARGE SCALE GENOMIC DNA]</scope>
    <source>
        <strain evidence="1 2">CBS 119005</strain>
    </source>
</reference>
<protein>
    <submittedName>
        <fullName evidence="1">Alpha/beta-hydrolase</fullName>
    </submittedName>
</protein>
<gene>
    <name evidence="1" type="ORF">F4820DRAFT_450935</name>
</gene>
<evidence type="ECO:0000313" key="1">
    <source>
        <dbReference type="EMBL" id="KAI4862454.1"/>
    </source>
</evidence>
<accession>A0ACB9YTZ3</accession>
<sequence>MALIRRSVVDLLTVATCFFLGVSAFNTSCDATFNTGFGLGAITLPPASNIPTADPIGPYGVGVSFETYCFQGRGVTLNYWYPALPAADSSPYVSAGGIVGKAVKDAPVDPSSGPYPLILFSPGLAAVDDAYYFYTQNLASNGYIVVSIQHLDARNANITTKEFALILAAIDAAAGNTIDAVIEEYTDFFRETQYALTYRPQEIEFALNQTIQSTTNNSSPWYGIIDTDNIGMSGHSLGGFYTNIIGGGMPIYCDYLMTPTQLNPNYPVLSDVSPCAFPARQNMTSPFALHDSRIKAIIPLAAPTFLARTQLARSAARITIPMMTITGDNRTAETTAWVQRDVYEGAAGPSYWVQIRNTNHYLVADSYGLNPVLSASASAGDKADFLDKAAVYMTYSAAFFDYYVKGNKTAYATLHTMSSSYVKELGSRND</sequence>
<name>A0ACB9YTZ3_9PEZI</name>
<comment type="caution">
    <text evidence="1">The sequence shown here is derived from an EMBL/GenBank/DDBJ whole genome shotgun (WGS) entry which is preliminary data.</text>
</comment>